<evidence type="ECO:0000313" key="1">
    <source>
        <dbReference type="EMBL" id="MBX13947.1"/>
    </source>
</evidence>
<organism evidence="1">
    <name type="scientific">Rhizophora mucronata</name>
    <name type="common">Asiatic mangrove</name>
    <dbReference type="NCBI Taxonomy" id="61149"/>
    <lineage>
        <taxon>Eukaryota</taxon>
        <taxon>Viridiplantae</taxon>
        <taxon>Streptophyta</taxon>
        <taxon>Embryophyta</taxon>
        <taxon>Tracheophyta</taxon>
        <taxon>Spermatophyta</taxon>
        <taxon>Magnoliopsida</taxon>
        <taxon>eudicotyledons</taxon>
        <taxon>Gunneridae</taxon>
        <taxon>Pentapetalae</taxon>
        <taxon>rosids</taxon>
        <taxon>fabids</taxon>
        <taxon>Malpighiales</taxon>
        <taxon>Rhizophoraceae</taxon>
        <taxon>Rhizophora</taxon>
    </lineage>
</organism>
<protein>
    <submittedName>
        <fullName evidence="1">Uncharacterized protein</fullName>
    </submittedName>
</protein>
<reference evidence="1" key="1">
    <citation type="submission" date="2018-02" db="EMBL/GenBank/DDBJ databases">
        <title>Rhizophora mucronata_Transcriptome.</title>
        <authorList>
            <person name="Meera S.P."/>
            <person name="Sreeshan A."/>
            <person name="Augustine A."/>
        </authorList>
    </citation>
    <scope>NUCLEOTIDE SEQUENCE</scope>
    <source>
        <tissue evidence="1">Leaf</tissue>
    </source>
</reference>
<dbReference type="AlphaFoldDB" id="A0A2P2L7K1"/>
<dbReference type="EMBL" id="GGEC01033463">
    <property type="protein sequence ID" value="MBX13947.1"/>
    <property type="molecule type" value="Transcribed_RNA"/>
</dbReference>
<accession>A0A2P2L7K1</accession>
<name>A0A2P2L7K1_RHIMU</name>
<sequence length="54" mass="6122">MTLILEFLSVCGEIPQSVILRALHQMPVVFCRTALLLLYNAKTRIIVEHACCLH</sequence>
<proteinExistence type="predicted"/>